<dbReference type="EMBL" id="JACCFK010000001">
    <property type="protein sequence ID" value="NYI88829.1"/>
    <property type="molecule type" value="Genomic_DNA"/>
</dbReference>
<dbReference type="PROSITE" id="PS50943">
    <property type="entry name" value="HTH_CROC1"/>
    <property type="match status" value="1"/>
</dbReference>
<dbReference type="AlphaFoldDB" id="A0A853B1K0"/>
<dbReference type="GO" id="GO:0003677">
    <property type="term" value="F:DNA binding"/>
    <property type="evidence" value="ECO:0007669"/>
    <property type="project" value="InterPro"/>
</dbReference>
<dbReference type="CDD" id="cd00093">
    <property type="entry name" value="HTH_XRE"/>
    <property type="match status" value="1"/>
</dbReference>
<dbReference type="Proteomes" id="UP000549616">
    <property type="component" value="Unassembled WGS sequence"/>
</dbReference>
<dbReference type="Pfam" id="PF13560">
    <property type="entry name" value="HTH_31"/>
    <property type="match status" value="1"/>
</dbReference>
<dbReference type="SMART" id="SM00530">
    <property type="entry name" value="HTH_XRE"/>
    <property type="match status" value="1"/>
</dbReference>
<comment type="caution">
    <text evidence="2">The sequence shown here is derived from an EMBL/GenBank/DDBJ whole genome shotgun (WGS) entry which is preliminary data.</text>
</comment>
<evidence type="ECO:0000259" key="1">
    <source>
        <dbReference type="PROSITE" id="PS50943"/>
    </source>
</evidence>
<dbReference type="InterPro" id="IPR041413">
    <property type="entry name" value="MLTR_LBD"/>
</dbReference>
<dbReference type="PANTHER" id="PTHR35010">
    <property type="entry name" value="BLL4672 PROTEIN-RELATED"/>
    <property type="match status" value="1"/>
</dbReference>
<accession>A0A853B1K0</accession>
<feature type="domain" description="HTH cro/C1-type" evidence="1">
    <location>
        <begin position="34"/>
        <end position="81"/>
    </location>
</feature>
<gene>
    <name evidence="2" type="ORF">HNR02_002152</name>
</gene>
<dbReference type="Gene3D" id="3.30.450.180">
    <property type="match status" value="1"/>
</dbReference>
<dbReference type="SUPFAM" id="SSF47413">
    <property type="entry name" value="lambda repressor-like DNA-binding domains"/>
    <property type="match status" value="1"/>
</dbReference>
<keyword evidence="3" id="KW-1185">Reference proteome</keyword>
<dbReference type="Pfam" id="PF17765">
    <property type="entry name" value="MLTR_LBD"/>
    <property type="match status" value="1"/>
</dbReference>
<protein>
    <submittedName>
        <fullName evidence="2">Transcriptional regulator with XRE-family HTH domain</fullName>
    </submittedName>
</protein>
<proteinExistence type="predicted"/>
<name>A0A853B1K0_9PSEU</name>
<dbReference type="Gene3D" id="1.10.260.40">
    <property type="entry name" value="lambda repressor-like DNA-binding domains"/>
    <property type="match status" value="1"/>
</dbReference>
<sequence>MSGNEFGAFLRARRDRLRPTEVDLPTAGRRRVPGLRREEVAILAGVSVDYYSKLEQGHVAGASAEILDAVADALRLDPTERAHLHRLARPVAPHRRTRTSSSVTARPGLRRLLDLMADVPAVIVGPSFSQLAWNHLADALFGLSALERAGRTFPQHLFLDPAARTLYPDWPDVATEAVDYIRFSAGLDPDDPEIRAVVGELSVKSPEFRTLWNRQTVRDKTFGRKRLQHGLVGPLELSFETFSLPGESRRALITYTTEPGSPSEERLRLLASWTAEQATGPGAHAEPETSTD</sequence>
<evidence type="ECO:0000313" key="2">
    <source>
        <dbReference type="EMBL" id="NYI88829.1"/>
    </source>
</evidence>
<dbReference type="InterPro" id="IPR001387">
    <property type="entry name" value="Cro/C1-type_HTH"/>
</dbReference>
<dbReference type="PANTHER" id="PTHR35010:SF2">
    <property type="entry name" value="BLL4672 PROTEIN"/>
    <property type="match status" value="1"/>
</dbReference>
<evidence type="ECO:0000313" key="3">
    <source>
        <dbReference type="Proteomes" id="UP000549616"/>
    </source>
</evidence>
<organism evidence="2 3">
    <name type="scientific">Amycolatopsis endophytica</name>
    <dbReference type="NCBI Taxonomy" id="860233"/>
    <lineage>
        <taxon>Bacteria</taxon>
        <taxon>Bacillati</taxon>
        <taxon>Actinomycetota</taxon>
        <taxon>Actinomycetes</taxon>
        <taxon>Pseudonocardiales</taxon>
        <taxon>Pseudonocardiaceae</taxon>
        <taxon>Amycolatopsis</taxon>
    </lineage>
</organism>
<reference evidence="2 3" key="1">
    <citation type="submission" date="2020-07" db="EMBL/GenBank/DDBJ databases">
        <title>Sequencing the genomes of 1000 actinobacteria strains.</title>
        <authorList>
            <person name="Klenk H.-P."/>
        </authorList>
    </citation>
    <scope>NUCLEOTIDE SEQUENCE [LARGE SCALE GENOMIC DNA]</scope>
    <source>
        <strain evidence="2 3">DSM 104006</strain>
    </source>
</reference>
<dbReference type="RefSeq" id="WP_179773009.1">
    <property type="nucleotide sequence ID" value="NZ_JACCFK010000001.1"/>
</dbReference>
<dbReference type="InterPro" id="IPR010982">
    <property type="entry name" value="Lambda_DNA-bd_dom_sf"/>
</dbReference>